<accession>A0A7Y2M2B0</accession>
<sequence length="248" mass="26331">MTTGPLVPGAVNLRDVGGLPAQEGRTRAGVLYRAGQPGRLGASGRAALAGLRLRRVIDLRADEEIASAPSVFEGLGVTVQRVPLFLGSVGSFFADDVSLSELYRHIVDDAAPAVVEVVRGIVADQPVLIQCTAGKDRTGVTVALTLAAAGVDEEAVVADYARTETFLPVRRSRAVLGWLRAQHPDARNLEDLVSRSPAPVMRELLGGLSARFGSAAGYLEAHGLEPDELRELRRVLIERGESSQHSRG</sequence>
<protein>
    <submittedName>
        <fullName evidence="3">Tyrosine-protein phosphatase</fullName>
    </submittedName>
</protein>
<dbReference type="InterPro" id="IPR029021">
    <property type="entry name" value="Prot-tyrosine_phosphatase-like"/>
</dbReference>
<evidence type="ECO:0000313" key="3">
    <source>
        <dbReference type="EMBL" id="NNH04449.1"/>
    </source>
</evidence>
<evidence type="ECO:0000259" key="2">
    <source>
        <dbReference type="PROSITE" id="PS50056"/>
    </source>
</evidence>
<proteinExistence type="inferred from homology"/>
<dbReference type="Pfam" id="PF13350">
    <property type="entry name" value="Y_phosphatase3"/>
    <property type="match status" value="1"/>
</dbReference>
<dbReference type="PROSITE" id="PS50056">
    <property type="entry name" value="TYR_PHOSPHATASE_2"/>
    <property type="match status" value="1"/>
</dbReference>
<dbReference type="RefSeq" id="WP_167039090.1">
    <property type="nucleotide sequence ID" value="NZ_BAAANA010000001.1"/>
</dbReference>
<dbReference type="Proteomes" id="UP000543598">
    <property type="component" value="Unassembled WGS sequence"/>
</dbReference>
<reference evidence="3 4" key="1">
    <citation type="submission" date="2020-05" db="EMBL/GenBank/DDBJ databases">
        <title>MicrobeNet Type strains.</title>
        <authorList>
            <person name="Nicholson A.C."/>
        </authorList>
    </citation>
    <scope>NUCLEOTIDE SEQUENCE [LARGE SCALE GENOMIC DNA]</scope>
    <source>
        <strain evidence="3 4">JCM 14282</strain>
    </source>
</reference>
<dbReference type="Gene3D" id="3.90.190.10">
    <property type="entry name" value="Protein tyrosine phosphatase superfamily"/>
    <property type="match status" value="1"/>
</dbReference>
<comment type="similarity">
    <text evidence="1">Belongs to the protein-tyrosine phosphatase family.</text>
</comment>
<evidence type="ECO:0000313" key="4">
    <source>
        <dbReference type="Proteomes" id="UP000543598"/>
    </source>
</evidence>
<organism evidence="3 4">
    <name type="scientific">Microbacterium ulmi</name>
    <dbReference type="NCBI Taxonomy" id="179095"/>
    <lineage>
        <taxon>Bacteria</taxon>
        <taxon>Bacillati</taxon>
        <taxon>Actinomycetota</taxon>
        <taxon>Actinomycetes</taxon>
        <taxon>Micrococcales</taxon>
        <taxon>Microbacteriaceae</taxon>
        <taxon>Microbacterium</taxon>
    </lineage>
</organism>
<keyword evidence="4" id="KW-1185">Reference proteome</keyword>
<dbReference type="GO" id="GO:0004721">
    <property type="term" value="F:phosphoprotein phosphatase activity"/>
    <property type="evidence" value="ECO:0007669"/>
    <property type="project" value="InterPro"/>
</dbReference>
<comment type="caution">
    <text evidence="3">The sequence shown here is derived from an EMBL/GenBank/DDBJ whole genome shotgun (WGS) entry which is preliminary data.</text>
</comment>
<evidence type="ECO:0000256" key="1">
    <source>
        <dbReference type="ARBA" id="ARBA00009580"/>
    </source>
</evidence>
<dbReference type="InterPro" id="IPR026893">
    <property type="entry name" value="Tyr/Ser_Pase_IphP-type"/>
</dbReference>
<dbReference type="SUPFAM" id="SSF52799">
    <property type="entry name" value="(Phosphotyrosine protein) phosphatases II"/>
    <property type="match status" value="1"/>
</dbReference>
<dbReference type="EMBL" id="JABEMB010000016">
    <property type="protein sequence ID" value="NNH04449.1"/>
    <property type="molecule type" value="Genomic_DNA"/>
</dbReference>
<dbReference type="PANTHER" id="PTHR31126:SF1">
    <property type="entry name" value="TYROSINE SPECIFIC PROTEIN PHOSPHATASES DOMAIN-CONTAINING PROTEIN"/>
    <property type="match status" value="1"/>
</dbReference>
<dbReference type="AlphaFoldDB" id="A0A7Y2M2B0"/>
<dbReference type="InterPro" id="IPR000387">
    <property type="entry name" value="Tyr_Pase_dom"/>
</dbReference>
<name>A0A7Y2M2B0_9MICO</name>
<dbReference type="PANTHER" id="PTHR31126">
    <property type="entry name" value="TYROSINE-PROTEIN PHOSPHATASE"/>
    <property type="match status" value="1"/>
</dbReference>
<feature type="domain" description="Tyrosine specific protein phosphatases" evidence="2">
    <location>
        <begin position="112"/>
        <end position="157"/>
    </location>
</feature>
<gene>
    <name evidence="3" type="ORF">HLA99_11390</name>
</gene>